<name>A0ABZ1HYW6_9PSEU</name>
<sequence>MEITEMSGPFVFVATNSVVPGRFDAEAGRAPGWARFVDEHEPRLIGFHEYANADGTEVEFVQIHPDTDSFEHHMRVLTEHADPAFRENLTATTSIRVYGTPTEAILAMLRDLAGAGVPITVFPHHLGGFTRD</sequence>
<dbReference type="RefSeq" id="WP_326565556.1">
    <property type="nucleotide sequence ID" value="NZ_CP142149.1"/>
</dbReference>
<organism evidence="1 2">
    <name type="scientific">Amycolatopsis rhabdoformis</name>
    <dbReference type="NCBI Taxonomy" id="1448059"/>
    <lineage>
        <taxon>Bacteria</taxon>
        <taxon>Bacillati</taxon>
        <taxon>Actinomycetota</taxon>
        <taxon>Actinomycetes</taxon>
        <taxon>Pseudonocardiales</taxon>
        <taxon>Pseudonocardiaceae</taxon>
        <taxon>Amycolatopsis</taxon>
    </lineage>
</organism>
<dbReference type="Proteomes" id="UP001330812">
    <property type="component" value="Chromosome"/>
</dbReference>
<accession>A0ABZ1HYW6</accession>
<dbReference type="EMBL" id="CP142149">
    <property type="protein sequence ID" value="WSE26575.1"/>
    <property type="molecule type" value="Genomic_DNA"/>
</dbReference>
<reference evidence="1 2" key="1">
    <citation type="journal article" date="2015" name="Int. J. Syst. Evol. Microbiol.">
        <title>Amycolatopsis rhabdoformis sp. nov., an actinomycete isolated from a tropical forest soil.</title>
        <authorList>
            <person name="Souza W.R."/>
            <person name="Silva R.E."/>
            <person name="Goodfellow M."/>
            <person name="Busarakam K."/>
            <person name="Figueiro F.S."/>
            <person name="Ferreira D."/>
            <person name="Rodrigues-Filho E."/>
            <person name="Moraes L.A.B."/>
            <person name="Zucchi T.D."/>
        </authorList>
    </citation>
    <scope>NUCLEOTIDE SEQUENCE [LARGE SCALE GENOMIC DNA]</scope>
    <source>
        <strain evidence="1 2">NCIMB 14900</strain>
    </source>
</reference>
<protein>
    <submittedName>
        <fullName evidence="1">Uncharacterized protein</fullName>
    </submittedName>
</protein>
<proteinExistence type="predicted"/>
<evidence type="ECO:0000313" key="1">
    <source>
        <dbReference type="EMBL" id="WSE26575.1"/>
    </source>
</evidence>
<gene>
    <name evidence="1" type="ORF">VSH64_27245</name>
</gene>
<evidence type="ECO:0000313" key="2">
    <source>
        <dbReference type="Proteomes" id="UP001330812"/>
    </source>
</evidence>
<keyword evidence="2" id="KW-1185">Reference proteome</keyword>